<dbReference type="Pfam" id="PF00873">
    <property type="entry name" value="ACR_tran"/>
    <property type="match status" value="1"/>
</dbReference>
<feature type="transmembrane region" description="Helical" evidence="1">
    <location>
        <begin position="987"/>
        <end position="1013"/>
    </location>
</feature>
<dbReference type="SUPFAM" id="SSF82693">
    <property type="entry name" value="Multidrug efflux transporter AcrB pore domain, PN1, PN2, PC1 and PC2 subdomains"/>
    <property type="match status" value="4"/>
</dbReference>
<feature type="transmembrane region" description="Helical" evidence="1">
    <location>
        <begin position="954"/>
        <end position="975"/>
    </location>
</feature>
<dbReference type="PRINTS" id="PR00702">
    <property type="entry name" value="ACRIFLAVINRP"/>
</dbReference>
<evidence type="ECO:0000313" key="2">
    <source>
        <dbReference type="EMBL" id="MDR4126152.1"/>
    </source>
</evidence>
<organism evidence="2 3">
    <name type="scientific">Yanghanlia caeni</name>
    <dbReference type="NCBI Taxonomy" id="3064283"/>
    <lineage>
        <taxon>Bacteria</taxon>
        <taxon>Pseudomonadati</taxon>
        <taxon>Pseudomonadota</taxon>
        <taxon>Betaproteobacteria</taxon>
        <taxon>Burkholderiales</taxon>
        <taxon>Alcaligenaceae</taxon>
        <taxon>Yanghanlia</taxon>
    </lineage>
</organism>
<accession>A0ABU1D6T7</accession>
<feature type="transmembrane region" description="Helical" evidence="1">
    <location>
        <begin position="528"/>
        <end position="548"/>
    </location>
</feature>
<dbReference type="Proteomes" id="UP001232156">
    <property type="component" value="Unassembled WGS sequence"/>
</dbReference>
<feature type="transmembrane region" description="Helical" evidence="1">
    <location>
        <begin position="360"/>
        <end position="381"/>
    </location>
</feature>
<evidence type="ECO:0000256" key="1">
    <source>
        <dbReference type="SAM" id="Phobius"/>
    </source>
</evidence>
<dbReference type="SUPFAM" id="SSF82866">
    <property type="entry name" value="Multidrug efflux transporter AcrB transmembrane domain"/>
    <property type="match status" value="2"/>
</dbReference>
<feature type="transmembrane region" description="Helical" evidence="1">
    <location>
        <begin position="431"/>
        <end position="451"/>
    </location>
</feature>
<dbReference type="Gene3D" id="3.30.70.1320">
    <property type="entry name" value="Multidrug efflux transporter AcrB pore domain like"/>
    <property type="match status" value="1"/>
</dbReference>
<gene>
    <name evidence="2" type="ORF">Q8947_09170</name>
</gene>
<keyword evidence="1" id="KW-0812">Transmembrane</keyword>
<dbReference type="RefSeq" id="WP_347287100.1">
    <property type="nucleotide sequence ID" value="NZ_JAUZQE010000018.1"/>
</dbReference>
<keyword evidence="1" id="KW-1133">Transmembrane helix</keyword>
<dbReference type="InterPro" id="IPR001036">
    <property type="entry name" value="Acrflvin-R"/>
</dbReference>
<dbReference type="EMBL" id="JAUZQE010000018">
    <property type="protein sequence ID" value="MDR4126152.1"/>
    <property type="molecule type" value="Genomic_DNA"/>
</dbReference>
<dbReference type="NCBIfam" id="NF033617">
    <property type="entry name" value="RND_permease_2"/>
    <property type="match status" value="1"/>
</dbReference>
<proteinExistence type="predicted"/>
<reference evidence="2 3" key="1">
    <citation type="submission" date="2023-08" db="EMBL/GenBank/DDBJ databases">
        <title>Alcaligenaceae gen. nov., a novel taxon isolated from the sludge of Yixing Pesticide Factory.</title>
        <authorList>
            <person name="Ruan L."/>
        </authorList>
    </citation>
    <scope>NUCLEOTIDE SEQUENCE [LARGE SCALE GENOMIC DNA]</scope>
    <source>
        <strain evidence="2 3">LG-2</strain>
    </source>
</reference>
<dbReference type="Gene3D" id="3.30.70.1440">
    <property type="entry name" value="Multidrug efflux transporter AcrB pore domain"/>
    <property type="match status" value="1"/>
</dbReference>
<dbReference type="PANTHER" id="PTHR32063:SF21">
    <property type="entry name" value="MULTIDRUG RESISTANCE PROTEIN MDTB"/>
    <property type="match status" value="1"/>
</dbReference>
<keyword evidence="3" id="KW-1185">Reference proteome</keyword>
<name>A0ABU1D6T7_9BURK</name>
<feature type="transmembrane region" description="Helical" evidence="1">
    <location>
        <begin position="334"/>
        <end position="353"/>
    </location>
</feature>
<comment type="caution">
    <text evidence="2">The sequence shown here is derived from an EMBL/GenBank/DDBJ whole genome shotgun (WGS) entry which is preliminary data.</text>
</comment>
<dbReference type="Gene3D" id="3.30.2090.10">
    <property type="entry name" value="Multidrug efflux transporter AcrB TolC docking domain, DN and DC subdomains"/>
    <property type="match status" value="2"/>
</dbReference>
<dbReference type="Gene3D" id="3.30.70.1430">
    <property type="entry name" value="Multidrug efflux transporter AcrB pore domain"/>
    <property type="match status" value="2"/>
</dbReference>
<sequence length="1035" mass="111253">MNLSRIFILRPVATTLAMVALLLSGLLAYRLLPVSALPQVDYPTIQVTTLYPGASPDVMTALVTSPLERQFGQMAGLTQMTSSSSGGSSVITLQFDLDLPLDVAEQEVQAAINAASNLLPNDLPAPPVYNKVNPADTPVITLAVTSPTLPLHQVRDLIDVRVAQKLSQISGVGLVSIAGGQRPAVRIRANAAALAARGLTLADVRSAITSANVNQPKGNLDGPERSTTIDANDQLRSVQDYENLILHHEDGSVLRLGDVAQAVHDAENVRQAAWVGTTPAILLNIQRQPGANVVQVVDSVKAMLPGLQASLPVGVDVAVAADRTLTIREAIRHVQTEMLLAIGLVVLVTFVFLRSWKATFIPSVVVPLSLVGSFGIMYLSGFSLNTLSLMALTIATGFVVDDAIVMIENIARHVEDGDPPLQAALKGARQIGFTLVSLTLSLIAVLIPLLFMSDVIGRLFREFAITLAVAILLSLVISLTLTPMMCARMLRPESELRRGRFQHASARMMDALIAGYDRSLQWVLGRQGLTLLVAVATLLLTGLLYGMVPKGFFPQQDTGLIQAISQGPQDVSFTSMAARQRQAAEMLLEDPDVVSVTSFTGIDGTNATLNTGRMQIALRPLAERSSTAAEVIRRLNERLADTPDIELFMQPVQDLTVDDRVSRNQYQMTLSDPDHGVLMAWTPRFVEALAALPEFESVAADLQPNGREAIVRVDRDAAARLGVSHAAVNDALYDAFGQRLISTIFTQAAQYRVVLEVAPEYRQSPADLRHIYVRGSGDVPIPLSAIARIEHDSTLLSIERLGQFPATTLSFNTAPGVALSDAVERIRTAYAELGMPLSSELTFQGAARAFQASLSSTLWLILAAVVTMYIVLGILYESYIHPVTILSTLPSAAVGALAALLLTGTDLDMIGVIGIILLIGIVKKNAIMMIDFALDAERERGLTPLAAIHEAALLRFRPILMTTLAALFSALPLMFATGSGAELRQPLGLVMVGGLICSQVLTLYTTPVIYLFFDRHARRLRRRAAGGQARGEQTA</sequence>
<dbReference type="PANTHER" id="PTHR32063">
    <property type="match status" value="1"/>
</dbReference>
<evidence type="ECO:0000313" key="3">
    <source>
        <dbReference type="Proteomes" id="UP001232156"/>
    </source>
</evidence>
<keyword evidence="1" id="KW-0472">Membrane</keyword>
<feature type="transmembrane region" description="Helical" evidence="1">
    <location>
        <begin position="909"/>
        <end position="934"/>
    </location>
</feature>
<dbReference type="Gene3D" id="1.20.1640.10">
    <property type="entry name" value="Multidrug efflux transporter AcrB transmembrane domain"/>
    <property type="match status" value="2"/>
</dbReference>
<protein>
    <submittedName>
        <fullName evidence="2">Multidrug efflux RND transporter permease subunit</fullName>
    </submittedName>
</protein>
<dbReference type="SUPFAM" id="SSF82714">
    <property type="entry name" value="Multidrug efflux transporter AcrB TolC docking domain, DN and DC subdomains"/>
    <property type="match status" value="2"/>
</dbReference>
<feature type="transmembrane region" description="Helical" evidence="1">
    <location>
        <begin position="463"/>
        <end position="490"/>
    </location>
</feature>
<dbReference type="InterPro" id="IPR027463">
    <property type="entry name" value="AcrB_DN_DC_subdom"/>
</dbReference>
<feature type="transmembrane region" description="Helical" evidence="1">
    <location>
        <begin position="858"/>
        <end position="876"/>
    </location>
</feature>